<dbReference type="RefSeq" id="WP_211043118.1">
    <property type="nucleotide sequence ID" value="NZ_JAELVF020000001.1"/>
</dbReference>
<evidence type="ECO:0000256" key="1">
    <source>
        <dbReference type="ARBA" id="ARBA00022801"/>
    </source>
</evidence>
<dbReference type="EMBL" id="JAELVF020000001">
    <property type="protein sequence ID" value="MBU7599103.1"/>
    <property type="molecule type" value="Genomic_DNA"/>
</dbReference>
<dbReference type="InterPro" id="IPR035965">
    <property type="entry name" value="PAS-like_dom_sf"/>
</dbReference>
<dbReference type="SMART" id="SM00331">
    <property type="entry name" value="PP2C_SIG"/>
    <property type="match status" value="1"/>
</dbReference>
<dbReference type="SMART" id="SM00086">
    <property type="entry name" value="PAC"/>
    <property type="match status" value="1"/>
</dbReference>
<dbReference type="InterPro" id="IPR013655">
    <property type="entry name" value="PAS_fold_3"/>
</dbReference>
<feature type="compositionally biased region" description="Low complexity" evidence="2">
    <location>
        <begin position="191"/>
        <end position="206"/>
    </location>
</feature>
<protein>
    <submittedName>
        <fullName evidence="4">SpoIIE family protein phosphatase</fullName>
    </submittedName>
</protein>
<evidence type="ECO:0000313" key="5">
    <source>
        <dbReference type="Proteomes" id="UP000694501"/>
    </source>
</evidence>
<dbReference type="InterPro" id="IPR001610">
    <property type="entry name" value="PAC"/>
</dbReference>
<dbReference type="SMART" id="SM00091">
    <property type="entry name" value="PAS"/>
    <property type="match status" value="1"/>
</dbReference>
<feature type="region of interest" description="Disordered" evidence="2">
    <location>
        <begin position="186"/>
        <end position="285"/>
    </location>
</feature>
<dbReference type="Gene3D" id="3.30.450.20">
    <property type="entry name" value="PAS domain"/>
    <property type="match status" value="1"/>
</dbReference>
<comment type="caution">
    <text evidence="4">The sequence shown here is derived from an EMBL/GenBank/DDBJ whole genome shotgun (WGS) entry which is preliminary data.</text>
</comment>
<dbReference type="SUPFAM" id="SSF55781">
    <property type="entry name" value="GAF domain-like"/>
    <property type="match status" value="2"/>
</dbReference>
<dbReference type="Gene3D" id="3.30.450.40">
    <property type="match status" value="1"/>
</dbReference>
<dbReference type="AlphaFoldDB" id="A0A949N9P5"/>
<evidence type="ECO:0000313" key="4">
    <source>
        <dbReference type="EMBL" id="MBU7599103.1"/>
    </source>
</evidence>
<gene>
    <name evidence="4" type="ORF">JGS22_016175</name>
</gene>
<evidence type="ECO:0000259" key="3">
    <source>
        <dbReference type="PROSITE" id="PS50112"/>
    </source>
</evidence>
<feature type="region of interest" description="Disordered" evidence="2">
    <location>
        <begin position="1"/>
        <end position="25"/>
    </location>
</feature>
<organism evidence="4 5">
    <name type="scientific">Streptomyces tardus</name>
    <dbReference type="NCBI Taxonomy" id="2780544"/>
    <lineage>
        <taxon>Bacteria</taxon>
        <taxon>Bacillati</taxon>
        <taxon>Actinomycetota</taxon>
        <taxon>Actinomycetes</taxon>
        <taxon>Kitasatosporales</taxon>
        <taxon>Streptomycetaceae</taxon>
        <taxon>Streptomyces</taxon>
    </lineage>
</organism>
<dbReference type="SUPFAM" id="SSF55785">
    <property type="entry name" value="PYP-like sensor domain (PAS domain)"/>
    <property type="match status" value="1"/>
</dbReference>
<dbReference type="InterPro" id="IPR036457">
    <property type="entry name" value="PPM-type-like_dom_sf"/>
</dbReference>
<sequence>MGKGRREPPAAGAHDHRPRPAGPPGLLDAARLLSCADLEELLDTGLELALRITARGPLPSTPRRAFLYQLRPDDWLQLTQRLDLTDDDLSPYRLVPWHAELPIARAARENRVLVNVLDQTAVPYPGSLYATAPAQYWTQPLYLDGRCLGGVIYCLPLDASLGDEEQTLLTALAELFAERLQLLCSPEPRPDSATPTAATTGTDGPTGTDGGPTGTTAGTGPAGAGAPVRPAEGARPASGPDHDRAQDAERADPETDAGDGSPAPQHAERAVPPAGPHTMRRRGPLERFPTPLEQLIHTGQEQLRSNLDPMVDMALSNTGIGSFDWDFPSGRLIWDERLSRLHGIEPEEFDGRIETFFERVHPEDIQRVHDAVKESHRTGFYKCQYRVIMPDDTVRHVESESRVIFSPEGFPYGMVGIARDRTDEVRRAERNRRRQEFVMQVTGRFTAASSTAQIVSLMADTVMPTVSASKMAILLREPDQPPRLVGLRGFREEHATQLMAAVRRLHAVPGPIRRGRTLMLENREQFDALFDEEDLRPPADERAWLILPLSTADGLMGTCVLSFEEEQRFSAEDEAITTAVGGILAQSLARTRLFDERRSQLTELQQLMLPQRIPALPGLEVAVGYRPGSRGLMVGGDWYDALVMPDGTVSVIIGDVQGHNVKAAAVMGQLRTVMRVFAAEGDRLGALLARGNRALYQMDTDLFATCAIVEIDPKAGVVQMARAGHPYPLLVDSVGSVYEAEADGGMPLGCFPEDDYPVSDLPLPKGGTLLLFTDGLVENTGMEYGLAVEAITGTLSRWVQRNSPRHDGGQHGGRLPGGQRDLELLAEEIVSPPVDKPHLDDVAVLLVRRPG</sequence>
<dbReference type="Pfam" id="PF08447">
    <property type="entry name" value="PAS_3"/>
    <property type="match status" value="1"/>
</dbReference>
<dbReference type="Gene3D" id="2.10.70.100">
    <property type="match status" value="1"/>
</dbReference>
<dbReference type="PANTHER" id="PTHR43156:SF2">
    <property type="entry name" value="STAGE II SPORULATION PROTEIN E"/>
    <property type="match status" value="1"/>
</dbReference>
<accession>A0A949N9P5</accession>
<feature type="domain" description="PAS" evidence="3">
    <location>
        <begin position="334"/>
        <end position="379"/>
    </location>
</feature>
<dbReference type="Proteomes" id="UP000694501">
    <property type="component" value="Unassembled WGS sequence"/>
</dbReference>
<dbReference type="PANTHER" id="PTHR43156">
    <property type="entry name" value="STAGE II SPORULATION PROTEIN E-RELATED"/>
    <property type="match status" value="1"/>
</dbReference>
<dbReference type="InterPro" id="IPR000014">
    <property type="entry name" value="PAS"/>
</dbReference>
<reference evidence="4" key="1">
    <citation type="submission" date="2021-06" db="EMBL/GenBank/DDBJ databases">
        <title>Sequencing of actinobacteria type strains.</title>
        <authorList>
            <person name="Nguyen G.-S."/>
            <person name="Wentzel A."/>
        </authorList>
    </citation>
    <scope>NUCLEOTIDE SEQUENCE</scope>
    <source>
        <strain evidence="4">P38-E01</strain>
    </source>
</reference>
<dbReference type="Gene3D" id="3.60.40.10">
    <property type="entry name" value="PPM-type phosphatase domain"/>
    <property type="match status" value="1"/>
</dbReference>
<evidence type="ECO:0000256" key="2">
    <source>
        <dbReference type="SAM" id="MobiDB-lite"/>
    </source>
</evidence>
<feature type="compositionally biased region" description="Basic and acidic residues" evidence="2">
    <location>
        <begin position="240"/>
        <end position="253"/>
    </location>
</feature>
<keyword evidence="5" id="KW-1185">Reference proteome</keyword>
<dbReference type="CDD" id="cd00130">
    <property type="entry name" value="PAS"/>
    <property type="match status" value="1"/>
</dbReference>
<proteinExistence type="predicted"/>
<dbReference type="PROSITE" id="PS50112">
    <property type="entry name" value="PAS"/>
    <property type="match status" value="1"/>
</dbReference>
<keyword evidence="1" id="KW-0378">Hydrolase</keyword>
<dbReference type="Pfam" id="PF07228">
    <property type="entry name" value="SpoIIE"/>
    <property type="match status" value="1"/>
</dbReference>
<dbReference type="GO" id="GO:0016791">
    <property type="term" value="F:phosphatase activity"/>
    <property type="evidence" value="ECO:0007669"/>
    <property type="project" value="TreeGrafter"/>
</dbReference>
<dbReference type="InterPro" id="IPR052016">
    <property type="entry name" value="Bact_Sigma-Reg"/>
</dbReference>
<feature type="compositionally biased region" description="Low complexity" evidence="2">
    <location>
        <begin position="214"/>
        <end position="237"/>
    </location>
</feature>
<dbReference type="InterPro" id="IPR001932">
    <property type="entry name" value="PPM-type_phosphatase-like_dom"/>
</dbReference>
<dbReference type="InterPro" id="IPR029016">
    <property type="entry name" value="GAF-like_dom_sf"/>
</dbReference>
<name>A0A949N9P5_9ACTN</name>